<evidence type="ECO:0000313" key="3">
    <source>
        <dbReference type="Proteomes" id="UP000254841"/>
    </source>
</evidence>
<proteinExistence type="predicted"/>
<keyword evidence="2" id="KW-0808">Transferase</keyword>
<dbReference type="OrthoDB" id="9796281at2"/>
<reference evidence="2 3" key="1">
    <citation type="submission" date="2018-06" db="EMBL/GenBank/DDBJ databases">
        <authorList>
            <consortium name="Pathogen Informatics"/>
            <person name="Doyle S."/>
        </authorList>
    </citation>
    <scope>NUCLEOTIDE SEQUENCE [LARGE SCALE GENOMIC DNA]</scope>
    <source>
        <strain evidence="2 3">NCTC12410</strain>
    </source>
</reference>
<dbReference type="AlphaFoldDB" id="A0A377JL26"/>
<dbReference type="InterPro" id="IPR014942">
    <property type="entry name" value="AbiEii"/>
</dbReference>
<evidence type="ECO:0000313" key="2">
    <source>
        <dbReference type="EMBL" id="STP06483.1"/>
    </source>
</evidence>
<organism evidence="2 3">
    <name type="scientific">Helicobacter canis</name>
    <dbReference type="NCBI Taxonomy" id="29419"/>
    <lineage>
        <taxon>Bacteria</taxon>
        <taxon>Pseudomonadati</taxon>
        <taxon>Campylobacterota</taxon>
        <taxon>Epsilonproteobacteria</taxon>
        <taxon>Campylobacterales</taxon>
        <taxon>Helicobacteraceae</taxon>
        <taxon>Helicobacter</taxon>
    </lineage>
</organism>
<sequence length="279" mass="31643">MKPILEILPQEQRALYPHLAQITGLGFVLFGGTAIALQLGHRQSVDFDFFTHKSIDRSQKTLLTLEGIKVGTILQQEKDTLVFMTESKVKLSFFGDMDFVSKAKATQTDDGILRIADMQSLLATKLKATCDRAEYKDYFDIATILRQTDISLKNALNDVGVFFGSDFPLVQILKGLTYFDDGDLHRLTEQDKKLLIKESKEASQWLSAAYELQAKFDRVLGNIERTSDEKQREKFLQKAESLCKEAQGKHIRLDSKRVGRLDKYSKRIGINKDKGLGEE</sequence>
<dbReference type="GO" id="GO:0016740">
    <property type="term" value="F:transferase activity"/>
    <property type="evidence" value="ECO:0007669"/>
    <property type="project" value="UniProtKB-KW"/>
</dbReference>
<evidence type="ECO:0000313" key="1">
    <source>
        <dbReference type="EMBL" id="KAA8708158.1"/>
    </source>
</evidence>
<dbReference type="EMBL" id="VXKE01000020">
    <property type="protein sequence ID" value="KAA8708158.1"/>
    <property type="molecule type" value="Genomic_DNA"/>
</dbReference>
<accession>A0A377JL26</accession>
<dbReference type="EMBL" id="UGHV01000004">
    <property type="protein sequence ID" value="STP06483.1"/>
    <property type="molecule type" value="Genomic_DNA"/>
</dbReference>
<protein>
    <submittedName>
        <fullName evidence="1">Nucleotidyl transferase AbiEii/AbiGii toxin family protein</fullName>
    </submittedName>
    <submittedName>
        <fullName evidence="2">Nucleotidyl transferase of uncharacterized function (DUF1814)</fullName>
    </submittedName>
</protein>
<name>A0A377JL26_9HELI</name>
<dbReference type="Proteomes" id="UP000254841">
    <property type="component" value="Unassembled WGS sequence"/>
</dbReference>
<evidence type="ECO:0000313" key="4">
    <source>
        <dbReference type="Proteomes" id="UP000323707"/>
    </source>
</evidence>
<dbReference type="RefSeq" id="WP_115012451.1">
    <property type="nucleotide sequence ID" value="NZ_UGHV01000004.1"/>
</dbReference>
<dbReference type="Proteomes" id="UP000323707">
    <property type="component" value="Unassembled WGS sequence"/>
</dbReference>
<gene>
    <name evidence="1" type="ORF">F4V45_06880</name>
    <name evidence="2" type="ORF">NCTC12410_02022</name>
</gene>
<reference evidence="1 4" key="2">
    <citation type="submission" date="2019-09" db="EMBL/GenBank/DDBJ databases">
        <title>Draft genome sequence of various Type strains from the CCUG.</title>
        <authorList>
            <person name="Pineiro-Iglesias B."/>
            <person name="Tunovic T."/>
            <person name="Unosson C."/>
            <person name="Inganas E."/>
            <person name="Ohlen M."/>
            <person name="Cardew S."/>
            <person name="Jensie-Markopoulos S."/>
            <person name="Salva-Serra F."/>
            <person name="Jaen-Luchoro D."/>
            <person name="Karlsson R."/>
            <person name="Svensson-Stadler L."/>
            <person name="Chun J."/>
            <person name="Moore E."/>
        </authorList>
    </citation>
    <scope>NUCLEOTIDE SEQUENCE [LARGE SCALE GENOMIC DNA]</scope>
    <source>
        <strain evidence="1 4">CCUG 32756T</strain>
    </source>
</reference>
<dbReference type="Pfam" id="PF08843">
    <property type="entry name" value="AbiEii"/>
    <property type="match status" value="1"/>
</dbReference>